<evidence type="ECO:0000256" key="2">
    <source>
        <dbReference type="SAM" id="Phobius"/>
    </source>
</evidence>
<evidence type="ECO:0000259" key="3">
    <source>
        <dbReference type="SMART" id="SM00287"/>
    </source>
</evidence>
<dbReference type="AlphaFoldDB" id="A0A6J4UUH3"/>
<evidence type="ECO:0000256" key="1">
    <source>
        <dbReference type="SAM" id="MobiDB-lite"/>
    </source>
</evidence>
<keyword evidence="2" id="KW-1133">Transmembrane helix</keyword>
<sequence>MSTGSSGSGFGSGGGSNRPARGDDPWQPPAPRGTEPDDTLAYGSPRPERDPGGSAGGQGRTVSYQPEERYWTDYLRLALPVIGLLLMLGLFLFWLNNLIDDPSSTAPTPTVIVGEVAGGSDQITAASPTAVTQTLPNPTTPIDPAAVIPTATVPAGAGTEPTSAPVDSGEIAEFAVDTEVQVIEEDVNLRSDASTAGDALDVLGTGDILTITGPPEEADGYTWYPVDFGGVSGWVADEFIDPA</sequence>
<name>A0A6J4UUH3_9BACT</name>
<protein>
    <recommendedName>
        <fullName evidence="3">SH3b domain-containing protein</fullName>
    </recommendedName>
</protein>
<keyword evidence="2" id="KW-0472">Membrane</keyword>
<feature type="compositionally biased region" description="Gly residues" evidence="1">
    <location>
        <begin position="1"/>
        <end position="16"/>
    </location>
</feature>
<feature type="region of interest" description="Disordered" evidence="1">
    <location>
        <begin position="1"/>
        <end position="61"/>
    </location>
</feature>
<keyword evidence="2" id="KW-0812">Transmembrane</keyword>
<reference evidence="4" key="1">
    <citation type="submission" date="2020-02" db="EMBL/GenBank/DDBJ databases">
        <authorList>
            <person name="Meier V. D."/>
        </authorList>
    </citation>
    <scope>NUCLEOTIDE SEQUENCE</scope>
    <source>
        <strain evidence="4">AVDCRST_MAG70</strain>
    </source>
</reference>
<organism evidence="4">
    <name type="scientific">uncultured Thermomicrobiales bacterium</name>
    <dbReference type="NCBI Taxonomy" id="1645740"/>
    <lineage>
        <taxon>Bacteria</taxon>
        <taxon>Pseudomonadati</taxon>
        <taxon>Thermomicrobiota</taxon>
        <taxon>Thermomicrobia</taxon>
        <taxon>Thermomicrobiales</taxon>
        <taxon>environmental samples</taxon>
    </lineage>
</organism>
<dbReference type="InterPro" id="IPR003646">
    <property type="entry name" value="SH3-like_bac-type"/>
</dbReference>
<evidence type="ECO:0000313" key="4">
    <source>
        <dbReference type="EMBL" id="CAA9558751.1"/>
    </source>
</evidence>
<gene>
    <name evidence="4" type="ORF">AVDCRST_MAG70-1492</name>
</gene>
<feature type="domain" description="SH3b" evidence="3">
    <location>
        <begin position="178"/>
        <end position="243"/>
    </location>
</feature>
<dbReference type="EMBL" id="CADCWH010000238">
    <property type="protein sequence ID" value="CAA9558751.1"/>
    <property type="molecule type" value="Genomic_DNA"/>
</dbReference>
<dbReference type="Gene3D" id="2.30.30.40">
    <property type="entry name" value="SH3 Domains"/>
    <property type="match status" value="1"/>
</dbReference>
<feature type="transmembrane region" description="Helical" evidence="2">
    <location>
        <begin position="74"/>
        <end position="95"/>
    </location>
</feature>
<proteinExistence type="predicted"/>
<dbReference type="Pfam" id="PF08239">
    <property type="entry name" value="SH3_3"/>
    <property type="match status" value="1"/>
</dbReference>
<dbReference type="SMART" id="SM00287">
    <property type="entry name" value="SH3b"/>
    <property type="match status" value="1"/>
</dbReference>
<accession>A0A6J4UUH3</accession>